<proteinExistence type="predicted"/>
<sequence>MGIFIVFSKLKKIVQTLKFPSTKYSTILDYTSHSLVTNLWNCDFMAPIENTLTKGAQVLDVGTGEGAWVISCAERFPMSTFIGVDASLYFPLVPKVKFMNAHFLKTDILEGLALEDNTFDFVHLRCITLIFTDEEWSNKVIKELIRVCKPGGWIEIVELDCQYINQGPVHLNLCNQSKRFFLENNVHSIAGEDIAFYLKQTGAVCEINEELRVVPFHGSKLGKSFADHQIKFMQAYKDILPGILGMDEKQWEDTLKTIRKELSVHKTESIMRRIYCKVNPKQSVI</sequence>
<dbReference type="STRING" id="1432141.A0A015K8B8"/>
<reference evidence="2 3" key="1">
    <citation type="submission" date="2014-02" db="EMBL/GenBank/DDBJ databases">
        <title>Single nucleus genome sequencing reveals high similarity among nuclei of an endomycorrhizal fungus.</title>
        <authorList>
            <person name="Lin K."/>
            <person name="Geurts R."/>
            <person name="Zhang Z."/>
            <person name="Limpens E."/>
            <person name="Saunders D.G."/>
            <person name="Mu D."/>
            <person name="Pang E."/>
            <person name="Cao H."/>
            <person name="Cha H."/>
            <person name="Lin T."/>
            <person name="Zhou Q."/>
            <person name="Shang Y."/>
            <person name="Li Y."/>
            <person name="Ivanov S."/>
            <person name="Sharma T."/>
            <person name="Velzen R.V."/>
            <person name="Ruijter N.D."/>
            <person name="Aanen D.K."/>
            <person name="Win J."/>
            <person name="Kamoun S."/>
            <person name="Bisseling T."/>
            <person name="Huang S."/>
        </authorList>
    </citation>
    <scope>NUCLEOTIDE SEQUENCE [LARGE SCALE GENOMIC DNA]</scope>
    <source>
        <strain evidence="3">DAOM197198w</strain>
    </source>
</reference>
<dbReference type="OrthoDB" id="184880at2759"/>
<keyword evidence="3" id="KW-1185">Reference proteome</keyword>
<dbReference type="Pfam" id="PF13649">
    <property type="entry name" value="Methyltransf_25"/>
    <property type="match status" value="1"/>
</dbReference>
<dbReference type="SMR" id="A0A015K8B8"/>
<dbReference type="CDD" id="cd02440">
    <property type="entry name" value="AdoMet_MTases"/>
    <property type="match status" value="1"/>
</dbReference>
<dbReference type="InterPro" id="IPR029063">
    <property type="entry name" value="SAM-dependent_MTases_sf"/>
</dbReference>
<dbReference type="PANTHER" id="PTHR43591:SF24">
    <property type="entry name" value="2-METHOXY-6-POLYPRENYL-1,4-BENZOQUINOL METHYLASE, MITOCHONDRIAL"/>
    <property type="match status" value="1"/>
</dbReference>
<evidence type="ECO:0000313" key="2">
    <source>
        <dbReference type="EMBL" id="EXX63734.1"/>
    </source>
</evidence>
<name>A0A015K8B8_RHIIW</name>
<dbReference type="HOGENOM" id="CLU_010595_9_0_1"/>
<dbReference type="EMBL" id="JEMT01023796">
    <property type="protein sequence ID" value="EXX63734.1"/>
    <property type="molecule type" value="Genomic_DNA"/>
</dbReference>
<evidence type="ECO:0000313" key="3">
    <source>
        <dbReference type="Proteomes" id="UP000022910"/>
    </source>
</evidence>
<dbReference type="SUPFAM" id="SSF53335">
    <property type="entry name" value="S-adenosyl-L-methionine-dependent methyltransferases"/>
    <property type="match status" value="1"/>
</dbReference>
<accession>A0A015K8B8</accession>
<evidence type="ECO:0000259" key="1">
    <source>
        <dbReference type="Pfam" id="PF13649"/>
    </source>
</evidence>
<protein>
    <recommendedName>
        <fullName evidence="1">Methyltransferase domain-containing protein</fullName>
    </recommendedName>
</protein>
<dbReference type="InterPro" id="IPR041698">
    <property type="entry name" value="Methyltransf_25"/>
</dbReference>
<dbReference type="Gene3D" id="3.40.50.150">
    <property type="entry name" value="Vaccinia Virus protein VP39"/>
    <property type="match status" value="1"/>
</dbReference>
<dbReference type="AlphaFoldDB" id="A0A015K8B8"/>
<dbReference type="PANTHER" id="PTHR43591">
    <property type="entry name" value="METHYLTRANSFERASE"/>
    <property type="match status" value="1"/>
</dbReference>
<dbReference type="Proteomes" id="UP000022910">
    <property type="component" value="Unassembled WGS sequence"/>
</dbReference>
<comment type="caution">
    <text evidence="2">The sequence shown here is derived from an EMBL/GenBank/DDBJ whole genome shotgun (WGS) entry which is preliminary data.</text>
</comment>
<feature type="domain" description="Methyltransferase" evidence="1">
    <location>
        <begin position="58"/>
        <end position="152"/>
    </location>
</feature>
<dbReference type="GO" id="GO:0008168">
    <property type="term" value="F:methyltransferase activity"/>
    <property type="evidence" value="ECO:0007669"/>
    <property type="project" value="TreeGrafter"/>
</dbReference>
<gene>
    <name evidence="2" type="ORF">RirG_149580</name>
</gene>
<organism evidence="2 3">
    <name type="scientific">Rhizophagus irregularis (strain DAOM 197198w)</name>
    <name type="common">Glomus intraradices</name>
    <dbReference type="NCBI Taxonomy" id="1432141"/>
    <lineage>
        <taxon>Eukaryota</taxon>
        <taxon>Fungi</taxon>
        <taxon>Fungi incertae sedis</taxon>
        <taxon>Mucoromycota</taxon>
        <taxon>Glomeromycotina</taxon>
        <taxon>Glomeromycetes</taxon>
        <taxon>Glomerales</taxon>
        <taxon>Glomeraceae</taxon>
        <taxon>Rhizophagus</taxon>
    </lineage>
</organism>